<accession>A0AAD5QXR0</accession>
<protein>
    <submittedName>
        <fullName evidence="1">Uncharacterized protein</fullName>
    </submittedName>
</protein>
<evidence type="ECO:0000313" key="1">
    <source>
        <dbReference type="EMBL" id="KAJ1365006.1"/>
    </source>
</evidence>
<keyword evidence="2" id="KW-1185">Reference proteome</keyword>
<gene>
    <name evidence="1" type="ORF">KIN20_025210</name>
</gene>
<reference evidence="1" key="1">
    <citation type="submission" date="2021-06" db="EMBL/GenBank/DDBJ databases">
        <title>Parelaphostrongylus tenuis whole genome reference sequence.</title>
        <authorList>
            <person name="Garwood T.J."/>
            <person name="Larsen P.A."/>
            <person name="Fountain-Jones N.M."/>
            <person name="Garbe J.R."/>
            <person name="Macchietto M.G."/>
            <person name="Kania S.A."/>
            <person name="Gerhold R.W."/>
            <person name="Richards J.E."/>
            <person name="Wolf T.M."/>
        </authorList>
    </citation>
    <scope>NUCLEOTIDE SEQUENCE</scope>
    <source>
        <strain evidence="1">MNPRO001-30</strain>
        <tissue evidence="1">Meninges</tissue>
    </source>
</reference>
<organism evidence="1 2">
    <name type="scientific">Parelaphostrongylus tenuis</name>
    <name type="common">Meningeal worm</name>
    <dbReference type="NCBI Taxonomy" id="148309"/>
    <lineage>
        <taxon>Eukaryota</taxon>
        <taxon>Metazoa</taxon>
        <taxon>Ecdysozoa</taxon>
        <taxon>Nematoda</taxon>
        <taxon>Chromadorea</taxon>
        <taxon>Rhabditida</taxon>
        <taxon>Rhabditina</taxon>
        <taxon>Rhabditomorpha</taxon>
        <taxon>Strongyloidea</taxon>
        <taxon>Metastrongylidae</taxon>
        <taxon>Parelaphostrongylus</taxon>
    </lineage>
</organism>
<sequence>MLAIVPIDCNALVPGNIKRMFTSQRIYLTNCGTLFVGIKKLNYTDFSQTAFMPCHWGIRKSHTKSVVEKKIADVNDLNHLTFKRKQTDKIRNIYMKELLSSKVKSAVEKKNVSDLKHITLDRKQFDKIRNIHRNWYLFSIKALLSQMAKELLTTAPSDCAKELKECLKQIKYSKDITETARCLTKAKESQEELTLTTRFETSTKKRTMRFWLKNVTRLDFERLTEALRPIKSL</sequence>
<dbReference type="Proteomes" id="UP001196413">
    <property type="component" value="Unassembled WGS sequence"/>
</dbReference>
<dbReference type="EMBL" id="JAHQIW010005127">
    <property type="protein sequence ID" value="KAJ1365006.1"/>
    <property type="molecule type" value="Genomic_DNA"/>
</dbReference>
<proteinExistence type="predicted"/>
<evidence type="ECO:0000313" key="2">
    <source>
        <dbReference type="Proteomes" id="UP001196413"/>
    </source>
</evidence>
<comment type="caution">
    <text evidence="1">The sequence shown here is derived from an EMBL/GenBank/DDBJ whole genome shotgun (WGS) entry which is preliminary data.</text>
</comment>
<dbReference type="AlphaFoldDB" id="A0AAD5QXR0"/>
<name>A0AAD5QXR0_PARTN</name>